<reference evidence="3" key="1">
    <citation type="submission" date="2017-09" db="EMBL/GenBank/DDBJ databases">
        <title>Depth-based differentiation of microbial function through sediment-hosted aquifers and enrichment of novel symbionts in the deep terrestrial subsurface.</title>
        <authorList>
            <person name="Probst A.J."/>
            <person name="Ladd B."/>
            <person name="Jarett J.K."/>
            <person name="Geller-Mcgrath D.E."/>
            <person name="Sieber C.M.K."/>
            <person name="Emerson J.B."/>
            <person name="Anantharaman K."/>
            <person name="Thomas B.C."/>
            <person name="Malmstrom R."/>
            <person name="Stieglmeier M."/>
            <person name="Klingl A."/>
            <person name="Woyke T."/>
            <person name="Ryan C.M."/>
            <person name="Banfield J.F."/>
        </authorList>
    </citation>
    <scope>NUCLEOTIDE SEQUENCE [LARGE SCALE GENOMIC DNA]</scope>
</reference>
<sequence>MKQGILLGEFTKTMSLKEAIALAKKIGYECVEIPAYDAGSKKEQYDPEGARKLFDWARNQGLAVTSLQCHVGYSAPNWKDCVAHTKKMIDIAQYSGLSVVHTVSGPLPSANVHRQWLKGTSDIAKTPEWANIVSAYKELCDYASSAYVRVAIEPVFVYMVCNLETTKKLLEDVGRNDLYINYDPSHFPYQREDAAQFIKAFANKIIHCHVKDAAIQKENPAEIEKGDAFSMGSGEQFKFAAPGKGVLDWKAIIAALKEIGYNHVLSLEMGHGYEGTPQKIAEDNLKYFKSLL</sequence>
<gene>
    <name evidence="2" type="ORF">COY52_10900</name>
</gene>
<dbReference type="Proteomes" id="UP000229307">
    <property type="component" value="Unassembled WGS sequence"/>
</dbReference>
<dbReference type="PANTHER" id="PTHR12110">
    <property type="entry name" value="HYDROXYPYRUVATE ISOMERASE"/>
    <property type="match status" value="1"/>
</dbReference>
<dbReference type="AlphaFoldDB" id="A0A2M7S687"/>
<proteinExistence type="predicted"/>
<evidence type="ECO:0000259" key="1">
    <source>
        <dbReference type="Pfam" id="PF01261"/>
    </source>
</evidence>
<dbReference type="SUPFAM" id="SSF51658">
    <property type="entry name" value="Xylose isomerase-like"/>
    <property type="match status" value="1"/>
</dbReference>
<dbReference type="Pfam" id="PF01261">
    <property type="entry name" value="AP_endonuc_2"/>
    <property type="match status" value="1"/>
</dbReference>
<name>A0A2M7S687_9BACT</name>
<dbReference type="EMBL" id="PFMR01000298">
    <property type="protein sequence ID" value="PIZ14853.1"/>
    <property type="molecule type" value="Genomic_DNA"/>
</dbReference>
<feature type="domain" description="Xylose isomerase-like TIM barrel" evidence="1">
    <location>
        <begin position="20"/>
        <end position="290"/>
    </location>
</feature>
<evidence type="ECO:0000313" key="3">
    <source>
        <dbReference type="Proteomes" id="UP000229307"/>
    </source>
</evidence>
<accession>A0A2M7S687</accession>
<dbReference type="InterPro" id="IPR013022">
    <property type="entry name" value="Xyl_isomerase-like_TIM-brl"/>
</dbReference>
<evidence type="ECO:0000313" key="2">
    <source>
        <dbReference type="EMBL" id="PIZ14853.1"/>
    </source>
</evidence>
<dbReference type="PANTHER" id="PTHR12110:SF21">
    <property type="entry name" value="XYLOSE ISOMERASE-LIKE TIM BARREL DOMAIN-CONTAINING PROTEIN"/>
    <property type="match status" value="1"/>
</dbReference>
<comment type="caution">
    <text evidence="2">The sequence shown here is derived from an EMBL/GenBank/DDBJ whole genome shotgun (WGS) entry which is preliminary data.</text>
</comment>
<dbReference type="InterPro" id="IPR050312">
    <property type="entry name" value="IolE/XylAMocC-like"/>
</dbReference>
<organism evidence="2 3">
    <name type="scientific">Candidatus Desantisbacteria bacterium CG_4_10_14_0_8_um_filter_48_22</name>
    <dbReference type="NCBI Taxonomy" id="1974543"/>
    <lineage>
        <taxon>Bacteria</taxon>
        <taxon>Candidatus Desantisiibacteriota</taxon>
    </lineage>
</organism>
<dbReference type="Gene3D" id="3.20.20.150">
    <property type="entry name" value="Divalent-metal-dependent TIM barrel enzymes"/>
    <property type="match status" value="1"/>
</dbReference>
<dbReference type="InterPro" id="IPR036237">
    <property type="entry name" value="Xyl_isomerase-like_sf"/>
</dbReference>
<protein>
    <recommendedName>
        <fullName evidence="1">Xylose isomerase-like TIM barrel domain-containing protein</fullName>
    </recommendedName>
</protein>